<sequence>RASLLWALAAALQRRDTALASRLERHGSEPKAAKAEVEVSVRRLQMWGTQLQDQGHTLQGSQFVEWASAGNLKPVWVNRGFPRAWDEEAEGAGSELSLHAARTKALWLPMGD</sequence>
<evidence type="ECO:0000313" key="2">
    <source>
        <dbReference type="Proteomes" id="UP000694381"/>
    </source>
</evidence>
<dbReference type="Proteomes" id="UP000694381">
    <property type="component" value="Unassembled WGS sequence"/>
</dbReference>
<gene>
    <name evidence="1" type="primary">Aldh16a1</name>
</gene>
<reference evidence="1" key="1">
    <citation type="submission" date="2025-08" db="UniProtKB">
        <authorList>
            <consortium name="Ensembl"/>
        </authorList>
    </citation>
    <scope>IDENTIFICATION</scope>
</reference>
<dbReference type="Ensembl" id="ENSNGAT00000030145.1">
    <property type="protein sequence ID" value="ENSNGAP00000024437.1"/>
    <property type="gene ID" value="ENSNGAG00000022707.1"/>
</dbReference>
<dbReference type="GeneTree" id="ENSGT00940000161135"/>
<accession>A0A8C6WCN4</accession>
<protein>
    <submittedName>
        <fullName evidence="1">Aldehyde dehydrogenase 16 family, member A1</fullName>
    </submittedName>
</protein>
<proteinExistence type="predicted"/>
<dbReference type="AlphaFoldDB" id="A0A8C6WCN4"/>
<organism evidence="1 2">
    <name type="scientific">Nannospalax galili</name>
    <name type="common">Northern Israeli blind subterranean mole rat</name>
    <name type="synonym">Spalax galili</name>
    <dbReference type="NCBI Taxonomy" id="1026970"/>
    <lineage>
        <taxon>Eukaryota</taxon>
        <taxon>Metazoa</taxon>
        <taxon>Chordata</taxon>
        <taxon>Craniata</taxon>
        <taxon>Vertebrata</taxon>
        <taxon>Euteleostomi</taxon>
        <taxon>Mammalia</taxon>
        <taxon>Eutheria</taxon>
        <taxon>Euarchontoglires</taxon>
        <taxon>Glires</taxon>
        <taxon>Rodentia</taxon>
        <taxon>Myomorpha</taxon>
        <taxon>Muroidea</taxon>
        <taxon>Spalacidae</taxon>
        <taxon>Spalacinae</taxon>
        <taxon>Nannospalax</taxon>
    </lineage>
</organism>
<evidence type="ECO:0000313" key="1">
    <source>
        <dbReference type="Ensembl" id="ENSNGAP00000024437.1"/>
    </source>
</evidence>
<name>A0A8C6WCN4_NANGA</name>
<reference evidence="1" key="2">
    <citation type="submission" date="2025-09" db="UniProtKB">
        <authorList>
            <consortium name="Ensembl"/>
        </authorList>
    </citation>
    <scope>IDENTIFICATION</scope>
</reference>
<keyword evidence="2" id="KW-1185">Reference proteome</keyword>